<dbReference type="EMBL" id="ACJE01000010">
    <property type="protein sequence ID" value="EHA23506.1"/>
    <property type="molecule type" value="Genomic_DNA"/>
</dbReference>
<protein>
    <submittedName>
        <fullName evidence="1">Uncharacterized protein</fullName>
    </submittedName>
</protein>
<comment type="caution">
    <text evidence="1">The sequence shown here is derived from an EMBL/GenBank/DDBJ whole genome shotgun (WGS) entry which is preliminary data.</text>
</comment>
<organism evidence="1 2">
    <name type="scientific">Aspergillus niger (strain ATCC 1015 / CBS 113.46 / FGSC A1144 / LSHB Ac4 / NCTC 3858a / NRRL 328 / USDA 3528.7)</name>
    <dbReference type="NCBI Taxonomy" id="380704"/>
    <lineage>
        <taxon>Eukaryota</taxon>
        <taxon>Fungi</taxon>
        <taxon>Dikarya</taxon>
        <taxon>Ascomycota</taxon>
        <taxon>Pezizomycotina</taxon>
        <taxon>Eurotiomycetes</taxon>
        <taxon>Eurotiomycetidae</taxon>
        <taxon>Eurotiales</taxon>
        <taxon>Aspergillaceae</taxon>
        <taxon>Aspergillus</taxon>
        <taxon>Aspergillus subgen. Circumdati</taxon>
    </lineage>
</organism>
<reference evidence="1 2" key="1">
    <citation type="journal article" date="2011" name="Genome Res.">
        <title>Comparative genomics of citric-acid-producing Aspergillus niger ATCC 1015 versus enzyme-producing CBS 513.88.</title>
        <authorList>
            <person name="Andersen M.R."/>
            <person name="Salazar M.P."/>
            <person name="Schaap P.J."/>
            <person name="van de Vondervoort P.J."/>
            <person name="Culley D."/>
            <person name="Thykaer J."/>
            <person name="Frisvad J.C."/>
            <person name="Nielsen K.F."/>
            <person name="Albang R."/>
            <person name="Albermann K."/>
            <person name="Berka R.M."/>
            <person name="Braus G.H."/>
            <person name="Braus-Stromeyer S.A."/>
            <person name="Corrochano L.M."/>
            <person name="Dai Z."/>
            <person name="van Dijck P.W."/>
            <person name="Hofmann G."/>
            <person name="Lasure L.L."/>
            <person name="Magnuson J.K."/>
            <person name="Menke H."/>
            <person name="Meijer M."/>
            <person name="Meijer S.L."/>
            <person name="Nielsen J.B."/>
            <person name="Nielsen M.L."/>
            <person name="van Ooyen A.J."/>
            <person name="Pel H.J."/>
            <person name="Poulsen L."/>
            <person name="Samson R.A."/>
            <person name="Stam H."/>
            <person name="Tsang A."/>
            <person name="van den Brink J.M."/>
            <person name="Atkins A."/>
            <person name="Aerts A."/>
            <person name="Shapiro H."/>
            <person name="Pangilinan J."/>
            <person name="Salamov A."/>
            <person name="Lou Y."/>
            <person name="Lindquist E."/>
            <person name="Lucas S."/>
            <person name="Grimwood J."/>
            <person name="Grigoriev I.V."/>
            <person name="Kubicek C.P."/>
            <person name="Martinez D."/>
            <person name="van Peij N.N."/>
            <person name="Roubos J.A."/>
            <person name="Nielsen J."/>
            <person name="Baker S.E."/>
        </authorList>
    </citation>
    <scope>NUCLEOTIDE SEQUENCE [LARGE SCALE GENOMIC DNA]</scope>
    <source>
        <strain evidence="2">ATCC 1015 / CBS 113.46 / FGSC A1144 / LSHB Ac4 / NCTC 3858a / NRRL 328 / USDA 3528.7</strain>
    </source>
</reference>
<dbReference type="Proteomes" id="UP000009038">
    <property type="component" value="Unassembled WGS sequence"/>
</dbReference>
<proteinExistence type="predicted"/>
<name>G3Y2E8_ASPNA</name>
<dbReference type="HOGENOM" id="CLU_1586105_0_0_1"/>
<gene>
    <name evidence="1" type="ORF">ASPNIDRAFT_37507</name>
</gene>
<dbReference type="AlphaFoldDB" id="G3Y2E8"/>
<accession>G3Y2E8</accession>
<evidence type="ECO:0000313" key="1">
    <source>
        <dbReference type="EMBL" id="EHA23506.1"/>
    </source>
</evidence>
<sequence>MAQVGSLIQDYEGKRRRPDLNQTIHGSVLEDFPSLHLHTWTGPRHGRPAFPPFRLAEIHSEKKVQCGPYPFPTGRRIRHAALRCKMWVSSAARLEAWKAPDERQHAAEHMPNRNLGGKHVDPGWQGPSYGRVGHYMNASSSILAWIRILRTFISQTSLAYAVHASSCI</sequence>
<evidence type="ECO:0000313" key="2">
    <source>
        <dbReference type="Proteomes" id="UP000009038"/>
    </source>
</evidence>